<dbReference type="InterPro" id="IPR016161">
    <property type="entry name" value="Ald_DH/histidinol_DH"/>
</dbReference>
<protein>
    <recommendedName>
        <fullName evidence="4">Aldehyde dehydrogenase</fullName>
    </recommendedName>
</protein>
<dbReference type="PANTHER" id="PTHR43570">
    <property type="entry name" value="ALDEHYDE DEHYDROGENASE"/>
    <property type="match status" value="1"/>
</dbReference>
<dbReference type="AlphaFoldDB" id="A0ABD1L2S2"/>
<evidence type="ECO:0000313" key="2">
    <source>
        <dbReference type="EMBL" id="KAL2317818.1"/>
    </source>
</evidence>
<dbReference type="GO" id="GO:0016491">
    <property type="term" value="F:oxidoreductase activity"/>
    <property type="evidence" value="ECO:0007669"/>
    <property type="project" value="UniProtKB-KW"/>
</dbReference>
<name>A0ABD1L2S2_9FABA</name>
<evidence type="ECO:0000256" key="1">
    <source>
        <dbReference type="ARBA" id="ARBA00023002"/>
    </source>
</evidence>
<evidence type="ECO:0000313" key="3">
    <source>
        <dbReference type="Proteomes" id="UP001603857"/>
    </source>
</evidence>
<dbReference type="Gene3D" id="3.40.605.10">
    <property type="entry name" value="Aldehyde Dehydrogenase, Chain A, domain 1"/>
    <property type="match status" value="1"/>
</dbReference>
<gene>
    <name evidence="2" type="ORF">Fmac_031694</name>
</gene>
<organism evidence="2 3">
    <name type="scientific">Flemingia macrophylla</name>
    <dbReference type="NCBI Taxonomy" id="520843"/>
    <lineage>
        <taxon>Eukaryota</taxon>
        <taxon>Viridiplantae</taxon>
        <taxon>Streptophyta</taxon>
        <taxon>Embryophyta</taxon>
        <taxon>Tracheophyta</taxon>
        <taxon>Spermatophyta</taxon>
        <taxon>Magnoliopsida</taxon>
        <taxon>eudicotyledons</taxon>
        <taxon>Gunneridae</taxon>
        <taxon>Pentapetalae</taxon>
        <taxon>rosids</taxon>
        <taxon>fabids</taxon>
        <taxon>Fabales</taxon>
        <taxon>Fabaceae</taxon>
        <taxon>Papilionoideae</taxon>
        <taxon>50 kb inversion clade</taxon>
        <taxon>NPAAA clade</taxon>
        <taxon>indigoferoid/millettioid clade</taxon>
        <taxon>Phaseoleae</taxon>
        <taxon>Flemingia</taxon>
    </lineage>
</organism>
<sequence>MESESSRKSKRVFDSEGASMMVKELRVAYDSGKTRSYEWRTSQLKALLRLTQEKEKEIAQALHSDLSKSETEAFVQEIKDIGEPETFQHLSFFYLNYT</sequence>
<evidence type="ECO:0008006" key="4">
    <source>
        <dbReference type="Google" id="ProtNLM"/>
    </source>
</evidence>
<dbReference type="Proteomes" id="UP001603857">
    <property type="component" value="Unassembled WGS sequence"/>
</dbReference>
<dbReference type="InterPro" id="IPR012394">
    <property type="entry name" value="Aldehyde_DH_NAD(P)"/>
</dbReference>
<dbReference type="InterPro" id="IPR016162">
    <property type="entry name" value="Ald_DH_N"/>
</dbReference>
<proteinExistence type="predicted"/>
<dbReference type="PANTHER" id="PTHR43570:SF16">
    <property type="entry name" value="ALDEHYDE DEHYDROGENASE TYPE III, ISOFORM Q"/>
    <property type="match status" value="1"/>
</dbReference>
<keyword evidence="1" id="KW-0560">Oxidoreductase</keyword>
<reference evidence="2 3" key="1">
    <citation type="submission" date="2024-08" db="EMBL/GenBank/DDBJ databases">
        <title>Insights into the chromosomal genome structure of Flemingia macrophylla.</title>
        <authorList>
            <person name="Ding Y."/>
            <person name="Zhao Y."/>
            <person name="Bi W."/>
            <person name="Wu M."/>
            <person name="Zhao G."/>
            <person name="Gong Y."/>
            <person name="Li W."/>
            <person name="Zhang P."/>
        </authorList>
    </citation>
    <scope>NUCLEOTIDE SEQUENCE [LARGE SCALE GENOMIC DNA]</scope>
    <source>
        <strain evidence="2">DYQJB</strain>
        <tissue evidence="2">Leaf</tissue>
    </source>
</reference>
<keyword evidence="3" id="KW-1185">Reference proteome</keyword>
<accession>A0ABD1L2S2</accession>
<comment type="caution">
    <text evidence="2">The sequence shown here is derived from an EMBL/GenBank/DDBJ whole genome shotgun (WGS) entry which is preliminary data.</text>
</comment>
<dbReference type="EMBL" id="JBGMDY010000011">
    <property type="protein sequence ID" value="KAL2317818.1"/>
    <property type="molecule type" value="Genomic_DNA"/>
</dbReference>
<dbReference type="SUPFAM" id="SSF53720">
    <property type="entry name" value="ALDH-like"/>
    <property type="match status" value="1"/>
</dbReference>